<keyword evidence="3 5" id="KW-0808">Transferase</keyword>
<protein>
    <submittedName>
        <fullName evidence="5">Glycosyltransferase, group 2 family protein</fullName>
    </submittedName>
</protein>
<dbReference type="GO" id="GO:0016757">
    <property type="term" value="F:glycosyltransferase activity"/>
    <property type="evidence" value="ECO:0007669"/>
    <property type="project" value="UniProtKB-KW"/>
</dbReference>
<dbReference type="Pfam" id="PF00535">
    <property type="entry name" value="Glycos_transf_2"/>
    <property type="match status" value="1"/>
</dbReference>
<dbReference type="InterPro" id="IPR029044">
    <property type="entry name" value="Nucleotide-diphossugar_trans"/>
</dbReference>
<dbReference type="InterPro" id="IPR001173">
    <property type="entry name" value="Glyco_trans_2-like"/>
</dbReference>
<dbReference type="Gene3D" id="3.90.550.10">
    <property type="entry name" value="Spore Coat Polysaccharide Biosynthesis Protein SpsA, Chain A"/>
    <property type="match status" value="1"/>
</dbReference>
<dbReference type="PANTHER" id="PTHR43685">
    <property type="entry name" value="GLYCOSYLTRANSFERASE"/>
    <property type="match status" value="1"/>
</dbReference>
<proteinExistence type="inferred from homology"/>
<dbReference type="Proteomes" id="UP000070319">
    <property type="component" value="Unassembled WGS sequence"/>
</dbReference>
<gene>
    <name evidence="5" type="ORF">HMPREF2531_00833</name>
</gene>
<dbReference type="InterPro" id="IPR050834">
    <property type="entry name" value="Glycosyltransf_2"/>
</dbReference>
<feature type="domain" description="Glycosyltransferase 2-like" evidence="4">
    <location>
        <begin position="11"/>
        <end position="157"/>
    </location>
</feature>
<evidence type="ECO:0000313" key="5">
    <source>
        <dbReference type="EMBL" id="KXT54300.1"/>
    </source>
</evidence>
<keyword evidence="2" id="KW-0328">Glycosyltransferase</keyword>
<dbReference type="PANTHER" id="PTHR43685:SF5">
    <property type="entry name" value="GLYCOSYLTRANSFERASE EPSE-RELATED"/>
    <property type="match status" value="1"/>
</dbReference>
<evidence type="ECO:0000256" key="1">
    <source>
        <dbReference type="ARBA" id="ARBA00006739"/>
    </source>
</evidence>
<accession>A0A139LSA5</accession>
<evidence type="ECO:0000313" key="6">
    <source>
        <dbReference type="Proteomes" id="UP000070319"/>
    </source>
</evidence>
<evidence type="ECO:0000256" key="3">
    <source>
        <dbReference type="ARBA" id="ARBA00022679"/>
    </source>
</evidence>
<comment type="similarity">
    <text evidence="1">Belongs to the glycosyltransferase 2 family.</text>
</comment>
<comment type="caution">
    <text evidence="5">The sequence shown here is derived from an EMBL/GenBank/DDBJ whole genome shotgun (WGS) entry which is preliminary data.</text>
</comment>
<reference evidence="5 6" key="1">
    <citation type="submission" date="2016-02" db="EMBL/GenBank/DDBJ databases">
        <authorList>
            <person name="Wen L."/>
            <person name="He K."/>
            <person name="Yang H."/>
        </authorList>
    </citation>
    <scope>NUCLEOTIDE SEQUENCE [LARGE SCALE GENOMIC DNA]</scope>
    <source>
        <strain evidence="5 6">KLE1704</strain>
    </source>
</reference>
<dbReference type="RefSeq" id="WP_061434222.1">
    <property type="nucleotide sequence ID" value="NZ_KQ968679.1"/>
</dbReference>
<organism evidence="5">
    <name type="scientific">Bacteroides intestinalis</name>
    <dbReference type="NCBI Taxonomy" id="329854"/>
    <lineage>
        <taxon>Bacteria</taxon>
        <taxon>Pseudomonadati</taxon>
        <taxon>Bacteroidota</taxon>
        <taxon>Bacteroidia</taxon>
        <taxon>Bacteroidales</taxon>
        <taxon>Bacteroidaceae</taxon>
        <taxon>Bacteroides</taxon>
    </lineage>
</organism>
<dbReference type="SUPFAM" id="SSF53448">
    <property type="entry name" value="Nucleotide-diphospho-sugar transferases"/>
    <property type="match status" value="1"/>
</dbReference>
<name>A0A139LSA5_9BACE</name>
<dbReference type="AlphaFoldDB" id="A0A139LSA5"/>
<dbReference type="EMBL" id="LTDF01000045">
    <property type="protein sequence ID" value="KXT54300.1"/>
    <property type="molecule type" value="Genomic_DNA"/>
</dbReference>
<evidence type="ECO:0000259" key="4">
    <source>
        <dbReference type="Pfam" id="PF00535"/>
    </source>
</evidence>
<evidence type="ECO:0000256" key="2">
    <source>
        <dbReference type="ARBA" id="ARBA00022676"/>
    </source>
</evidence>
<sequence length="324" mass="38125">MCNAIPFVQLSVVMPVYNAEKYLSEAIESILQQSFEDFEFLIINDGSTDRSKDIVLQYDDPRIIYVENDSNMGLIATLNRGIKLARGLFLARMDADDISVKDRFAKQIAFLKNNPNYGLCGSTVRIIDGKGQRKKRVMLPITDTEIRTYSYFSSPLIHPTVMGYTHLFKSNLYSDDYKTAEDYELWVRLFECTCLYNLEDDLLFYRVHDFNVSKTDKDSGLDSSVRLLRRHLKCVIDEDIIDDFIAFVLMDAKELDADSFFHKMLYEKIMEDKYFYYYFIKRWVGICIRNKSYLKIIDNVIFRKMPVKYFLMLLRLIPMTRTIV</sequence>
<dbReference type="PATRIC" id="fig|329854.7.peg.835"/>